<evidence type="ECO:0000256" key="1">
    <source>
        <dbReference type="ARBA" id="ARBA00001412"/>
    </source>
</evidence>
<dbReference type="EC" id="3.2.1.23" evidence="3"/>
<evidence type="ECO:0000256" key="6">
    <source>
        <dbReference type="ARBA" id="ARBA00022833"/>
    </source>
</evidence>
<evidence type="ECO:0000259" key="8">
    <source>
        <dbReference type="Pfam" id="PF02449"/>
    </source>
</evidence>
<reference evidence="11" key="1">
    <citation type="journal article" date="2019" name="Int. J. Syst. Evol. Microbiol.">
        <title>The Global Catalogue of Microorganisms (GCM) 10K type strain sequencing project: providing services to taxonomists for standard genome sequencing and annotation.</title>
        <authorList>
            <consortium name="The Broad Institute Genomics Platform"/>
            <consortium name="The Broad Institute Genome Sequencing Center for Infectious Disease"/>
            <person name="Wu L."/>
            <person name="Ma J."/>
        </authorList>
    </citation>
    <scope>NUCLEOTIDE SEQUENCE [LARGE SCALE GENOMIC DNA]</scope>
    <source>
        <strain evidence="11">NBRC 108728</strain>
    </source>
</reference>
<evidence type="ECO:0000259" key="9">
    <source>
        <dbReference type="Pfam" id="PF08532"/>
    </source>
</evidence>
<dbReference type="PANTHER" id="PTHR36447:SF2">
    <property type="entry name" value="BETA-GALACTOSIDASE YESZ"/>
    <property type="match status" value="1"/>
</dbReference>
<dbReference type="InterPro" id="IPR013738">
    <property type="entry name" value="Beta_galactosidase_Trimer"/>
</dbReference>
<evidence type="ECO:0000256" key="2">
    <source>
        <dbReference type="ARBA" id="ARBA00005940"/>
    </source>
</evidence>
<evidence type="ECO:0000256" key="4">
    <source>
        <dbReference type="ARBA" id="ARBA00022723"/>
    </source>
</evidence>
<keyword evidence="4" id="KW-0479">Metal-binding</keyword>
<keyword evidence="7" id="KW-0326">Glycosidase</keyword>
<dbReference type="Pfam" id="PF02449">
    <property type="entry name" value="Glyco_hydro_42"/>
    <property type="match status" value="1"/>
</dbReference>
<accession>A0ABM8GHX7</accession>
<protein>
    <recommendedName>
        <fullName evidence="3">beta-galactosidase</fullName>
        <ecNumber evidence="3">3.2.1.23</ecNumber>
    </recommendedName>
</protein>
<dbReference type="Pfam" id="PF08532">
    <property type="entry name" value="Glyco_hydro_42M"/>
    <property type="match status" value="1"/>
</dbReference>
<dbReference type="Gene3D" id="3.20.20.80">
    <property type="entry name" value="Glycosidases"/>
    <property type="match status" value="1"/>
</dbReference>
<sequence length="703" mass="77620">MLYGASYYHEYQPQERLAVDLDLMVEAGFSLIRVGESTWSSYEPEDGSISFAALRAVVDAAADRGLKVIVGTPTYAVPPWLARRHPQVMAQTSATHTLPYGGRQNVNFTDPTYLRYAERIVRAIGTEFGKHPAVIGFQVDNEIGVYQLTNPNVVDRFRHDTSRRLGGVDGINDKWGLTYWSQRLSSIEDLWAPDGNTNPGYALEWWRFQSALTTGFLSWQRDLLRQVIDEDKFVFHDSVGGDSQGNTALRPIAETLDHTATNIYLPLQAALQLPQLPADDLAGLAPWWLVDAGPSIPQWKADLAFSLKGSRGSAFAITEAQAGSIGDQATNTPPFPGQLRLLTHLYASRGADLLAYWHWHTLHYGNEMFWEGVLGHSLGPGRIYEEVAHIGHELKELQSALAGFIPDSDVTILYSRESLKALEFMPPLLQPGTAHPDATSYHRIFMRLYSSAVDTGAQVRVVHPDSDWTGEDVLLVPALYIADDDLLQRLTRHAEAGAHVVFTFRSGYADEWARARWEKAPGALRPGVGASYDESTTLVHPVRLTATTSPEISSLALGDDAAATSWADLLTPESAETLLGYDDPFLGRYAAATTQAVGSGRITWLGTLPDPESTSRILRWALTERGTQPTADVWTHREETVRVTSGVNAEGSRLWFLANHSWTPTNIQTPDGMTLAHAHDGVICPDEFTLGAWDSVILQEREP</sequence>
<dbReference type="PANTHER" id="PTHR36447">
    <property type="entry name" value="BETA-GALACTOSIDASE GANA"/>
    <property type="match status" value="1"/>
</dbReference>
<dbReference type="InterPro" id="IPR013529">
    <property type="entry name" value="Glyco_hydro_42_N"/>
</dbReference>
<keyword evidence="5" id="KW-0378">Hydrolase</keyword>
<dbReference type="InterPro" id="IPR029062">
    <property type="entry name" value="Class_I_gatase-like"/>
</dbReference>
<evidence type="ECO:0000256" key="7">
    <source>
        <dbReference type="ARBA" id="ARBA00023295"/>
    </source>
</evidence>
<dbReference type="InterPro" id="IPR017853">
    <property type="entry name" value="GH"/>
</dbReference>
<keyword evidence="6" id="KW-0862">Zinc</keyword>
<dbReference type="EMBL" id="AP027732">
    <property type="protein sequence ID" value="BDZ47969.1"/>
    <property type="molecule type" value="Genomic_DNA"/>
</dbReference>
<evidence type="ECO:0000313" key="10">
    <source>
        <dbReference type="EMBL" id="BDZ47969.1"/>
    </source>
</evidence>
<comment type="similarity">
    <text evidence="2">Belongs to the glycosyl hydrolase 42 family.</text>
</comment>
<comment type="catalytic activity">
    <reaction evidence="1">
        <text>Hydrolysis of terminal non-reducing beta-D-galactose residues in beta-D-galactosides.</text>
        <dbReference type="EC" id="3.2.1.23"/>
    </reaction>
</comment>
<keyword evidence="11" id="KW-1185">Reference proteome</keyword>
<evidence type="ECO:0000256" key="3">
    <source>
        <dbReference type="ARBA" id="ARBA00012756"/>
    </source>
</evidence>
<dbReference type="RefSeq" id="WP_286345031.1">
    <property type="nucleotide sequence ID" value="NZ_AP027732.1"/>
</dbReference>
<feature type="domain" description="Beta-galactosidase trimerisation" evidence="9">
    <location>
        <begin position="409"/>
        <end position="624"/>
    </location>
</feature>
<evidence type="ECO:0000313" key="11">
    <source>
        <dbReference type="Proteomes" id="UP001321486"/>
    </source>
</evidence>
<dbReference type="CDD" id="cd03143">
    <property type="entry name" value="A4_beta-galactosidase_middle_domain"/>
    <property type="match status" value="1"/>
</dbReference>
<dbReference type="InterPro" id="IPR003476">
    <property type="entry name" value="Glyco_hydro_42"/>
</dbReference>
<dbReference type="SUPFAM" id="SSF52317">
    <property type="entry name" value="Class I glutamine amidotransferase-like"/>
    <property type="match status" value="1"/>
</dbReference>
<name>A0ABM8GHX7_9MICO</name>
<dbReference type="Proteomes" id="UP001321486">
    <property type="component" value="Chromosome"/>
</dbReference>
<proteinExistence type="inferred from homology"/>
<feature type="domain" description="Glycoside hydrolase family 42 N-terminal" evidence="8">
    <location>
        <begin position="7"/>
        <end position="397"/>
    </location>
</feature>
<dbReference type="SUPFAM" id="SSF51445">
    <property type="entry name" value="(Trans)glycosidases"/>
    <property type="match status" value="1"/>
</dbReference>
<gene>
    <name evidence="10" type="primary">lacZ2</name>
    <name evidence="10" type="ORF">GCM10025867_02100</name>
</gene>
<evidence type="ECO:0000256" key="5">
    <source>
        <dbReference type="ARBA" id="ARBA00022801"/>
    </source>
</evidence>
<dbReference type="Gene3D" id="3.40.50.880">
    <property type="match status" value="1"/>
</dbReference>
<organism evidence="10 11">
    <name type="scientific">Frondihabitans sucicola</name>
    <dbReference type="NCBI Taxonomy" id="1268041"/>
    <lineage>
        <taxon>Bacteria</taxon>
        <taxon>Bacillati</taxon>
        <taxon>Actinomycetota</taxon>
        <taxon>Actinomycetes</taxon>
        <taxon>Micrococcales</taxon>
        <taxon>Microbacteriaceae</taxon>
        <taxon>Frondihabitans</taxon>
    </lineage>
</organism>